<name>A0A086TFX9_HAPC1</name>
<gene>
    <name evidence="2" type="ORF">ACRE_008670</name>
</gene>
<dbReference type="Proteomes" id="UP000029964">
    <property type="component" value="Unassembled WGS sequence"/>
</dbReference>
<evidence type="ECO:0000256" key="1">
    <source>
        <dbReference type="SAM" id="MobiDB-lite"/>
    </source>
</evidence>
<evidence type="ECO:0000313" key="2">
    <source>
        <dbReference type="EMBL" id="KFH48261.1"/>
    </source>
</evidence>
<keyword evidence="3" id="KW-1185">Reference proteome</keyword>
<organism evidence="2 3">
    <name type="scientific">Hapsidospora chrysogenum (strain ATCC 11550 / CBS 779.69 / DSM 880 / IAM 14645 / JCM 23072 / IMI 49137)</name>
    <name type="common">Acremonium chrysogenum</name>
    <dbReference type="NCBI Taxonomy" id="857340"/>
    <lineage>
        <taxon>Eukaryota</taxon>
        <taxon>Fungi</taxon>
        <taxon>Dikarya</taxon>
        <taxon>Ascomycota</taxon>
        <taxon>Pezizomycotina</taxon>
        <taxon>Sordariomycetes</taxon>
        <taxon>Hypocreomycetidae</taxon>
        <taxon>Hypocreales</taxon>
        <taxon>Bionectriaceae</taxon>
        <taxon>Hapsidospora</taxon>
    </lineage>
</organism>
<comment type="caution">
    <text evidence="2">The sequence shown here is derived from an EMBL/GenBank/DDBJ whole genome shotgun (WGS) entry which is preliminary data.</text>
</comment>
<accession>A0A086TFX9</accession>
<sequence length="122" mass="13661">MQPNEVEKTPVCLNPCLNGNPTQGHEEQVTGARLWLIALLRGEDTAAQILHIEAMLKDALRTDPSVPKIIVTTPSGAQLPVGMMPRWRKMRPSQEGHKLRKKWRSSGMLSPPICLPGRKREH</sequence>
<dbReference type="EMBL" id="JPKY01000004">
    <property type="protein sequence ID" value="KFH48261.1"/>
    <property type="molecule type" value="Genomic_DNA"/>
</dbReference>
<evidence type="ECO:0000313" key="3">
    <source>
        <dbReference type="Proteomes" id="UP000029964"/>
    </source>
</evidence>
<feature type="region of interest" description="Disordered" evidence="1">
    <location>
        <begin position="86"/>
        <end position="122"/>
    </location>
</feature>
<dbReference type="AlphaFoldDB" id="A0A086TFX9"/>
<proteinExistence type="predicted"/>
<reference evidence="3" key="1">
    <citation type="journal article" date="2014" name="Genome Announc.">
        <title>Genome sequence and annotation of Acremonium chrysogenum, producer of the beta-lactam antibiotic cephalosporin C.</title>
        <authorList>
            <person name="Terfehr D."/>
            <person name="Dahlmann T.A."/>
            <person name="Specht T."/>
            <person name="Zadra I."/>
            <person name="Kuernsteiner H."/>
            <person name="Kueck U."/>
        </authorList>
    </citation>
    <scope>NUCLEOTIDE SEQUENCE [LARGE SCALE GENOMIC DNA]</scope>
    <source>
        <strain evidence="3">ATCC 11550 / CBS 779.69 / DSM 880 / IAM 14645 / JCM 23072 / IMI 49137</strain>
    </source>
</reference>
<dbReference type="HOGENOM" id="CLU_2026015_0_0_1"/>
<protein>
    <submittedName>
        <fullName evidence="2">Uncharacterized protein</fullName>
    </submittedName>
</protein>